<evidence type="ECO:0000313" key="2">
    <source>
        <dbReference type="EMBL" id="CAF4505112.1"/>
    </source>
</evidence>
<comment type="caution">
    <text evidence="1">The sequence shown here is derived from an EMBL/GenBank/DDBJ whole genome shotgun (WGS) entry which is preliminary data.</text>
</comment>
<sequence length="179" mass="20886">MSNLETLNLSLSILVKQAFIDGYNLRNKIVNRMPRVNKFTFDIHPIMSIQNDIVIPSNEDIRNTFNDFQYTQSICYMDHFPDRKECRSHVYTYPSQMSYYQFISNQFPGGYGAVLVRMFRLWSGNHQQYMLLKVASSQQYAYVFADLFIASIDIANGTIVELISMPIFFLDKPLFSTLI</sequence>
<evidence type="ECO:0000313" key="1">
    <source>
        <dbReference type="EMBL" id="CAF3610789.1"/>
    </source>
</evidence>
<proteinExistence type="predicted"/>
<dbReference type="EMBL" id="CAJNYU010002911">
    <property type="protein sequence ID" value="CAF3610789.1"/>
    <property type="molecule type" value="Genomic_DNA"/>
</dbReference>
<reference evidence="1" key="1">
    <citation type="submission" date="2021-02" db="EMBL/GenBank/DDBJ databases">
        <authorList>
            <person name="Nowell W R."/>
        </authorList>
    </citation>
    <scope>NUCLEOTIDE SEQUENCE</scope>
</reference>
<dbReference type="AlphaFoldDB" id="A0A818NUZ1"/>
<dbReference type="Proteomes" id="UP000663862">
    <property type="component" value="Unassembled WGS sequence"/>
</dbReference>
<protein>
    <submittedName>
        <fullName evidence="1">Uncharacterized protein</fullName>
    </submittedName>
</protein>
<accession>A0A818NUZ1</accession>
<dbReference type="Proteomes" id="UP000663869">
    <property type="component" value="Unassembled WGS sequence"/>
</dbReference>
<organism evidence="1 3">
    <name type="scientific">Rotaria socialis</name>
    <dbReference type="NCBI Taxonomy" id="392032"/>
    <lineage>
        <taxon>Eukaryota</taxon>
        <taxon>Metazoa</taxon>
        <taxon>Spiralia</taxon>
        <taxon>Gnathifera</taxon>
        <taxon>Rotifera</taxon>
        <taxon>Eurotatoria</taxon>
        <taxon>Bdelloidea</taxon>
        <taxon>Philodinida</taxon>
        <taxon>Philodinidae</taxon>
        <taxon>Rotaria</taxon>
    </lineage>
</organism>
<dbReference type="EMBL" id="CAJOBQ010001654">
    <property type="protein sequence ID" value="CAF4505112.1"/>
    <property type="molecule type" value="Genomic_DNA"/>
</dbReference>
<gene>
    <name evidence="1" type="ORF">FME351_LOCUS22437</name>
    <name evidence="2" type="ORF">TSG867_LOCUS21409</name>
</gene>
<name>A0A818NUZ1_9BILA</name>
<evidence type="ECO:0000313" key="3">
    <source>
        <dbReference type="Proteomes" id="UP000663869"/>
    </source>
</evidence>